<proteinExistence type="predicted"/>
<gene>
    <name evidence="2" type="ORF">FYJ79_03715</name>
</gene>
<feature type="transmembrane region" description="Helical" evidence="1">
    <location>
        <begin position="7"/>
        <end position="27"/>
    </location>
</feature>
<dbReference type="EMBL" id="VUNM01000005">
    <property type="protein sequence ID" value="MST88691.1"/>
    <property type="molecule type" value="Genomic_DNA"/>
</dbReference>
<evidence type="ECO:0000313" key="3">
    <source>
        <dbReference type="Proteomes" id="UP000442619"/>
    </source>
</evidence>
<feature type="transmembrane region" description="Helical" evidence="1">
    <location>
        <begin position="47"/>
        <end position="68"/>
    </location>
</feature>
<keyword evidence="1" id="KW-1133">Transmembrane helix</keyword>
<keyword evidence="1" id="KW-0812">Transmembrane</keyword>
<protein>
    <recommendedName>
        <fullName evidence="4">DUF2798 domain-containing protein</fullName>
    </recommendedName>
</protein>
<sequence length="163" mass="18403">MKKMQSMIFSLIMSYSMAIGMEVYNIAYKLGYHMQVGGFSSMHNDVFLAALKEASYMGIIVFIISTLYGNRLGQHLANSLCDQESDPSYFCMLMRQGATIMIMCPSMSLIASILFSIILGHQPLLQLPAIFVGTLMENFPMAFFWNIFAASPFTRKLTKWLFA</sequence>
<dbReference type="AlphaFoldDB" id="A0A844FRT8"/>
<feature type="transmembrane region" description="Helical" evidence="1">
    <location>
        <begin position="98"/>
        <end position="119"/>
    </location>
</feature>
<organism evidence="2 3">
    <name type="scientific">Sharpea porci</name>
    <dbReference type="NCBI Taxonomy" id="2652286"/>
    <lineage>
        <taxon>Bacteria</taxon>
        <taxon>Bacillati</taxon>
        <taxon>Bacillota</taxon>
        <taxon>Erysipelotrichia</taxon>
        <taxon>Erysipelotrichales</taxon>
        <taxon>Coprobacillaceae</taxon>
        <taxon>Sharpea</taxon>
    </lineage>
</organism>
<feature type="transmembrane region" description="Helical" evidence="1">
    <location>
        <begin position="125"/>
        <end position="149"/>
    </location>
</feature>
<dbReference type="RefSeq" id="WP_154514622.1">
    <property type="nucleotide sequence ID" value="NZ_VUNM01000005.1"/>
</dbReference>
<evidence type="ECO:0000313" key="2">
    <source>
        <dbReference type="EMBL" id="MST88691.1"/>
    </source>
</evidence>
<comment type="caution">
    <text evidence="2">The sequence shown here is derived from an EMBL/GenBank/DDBJ whole genome shotgun (WGS) entry which is preliminary data.</text>
</comment>
<evidence type="ECO:0008006" key="4">
    <source>
        <dbReference type="Google" id="ProtNLM"/>
    </source>
</evidence>
<accession>A0A844FRT8</accession>
<reference evidence="2 3" key="1">
    <citation type="submission" date="2019-08" db="EMBL/GenBank/DDBJ databases">
        <title>In-depth cultivation of the pig gut microbiome towards novel bacterial diversity and tailored functional studies.</title>
        <authorList>
            <person name="Wylensek D."/>
            <person name="Hitch T.C.A."/>
            <person name="Clavel T."/>
        </authorList>
    </citation>
    <scope>NUCLEOTIDE SEQUENCE [LARGE SCALE GENOMIC DNA]</scope>
    <source>
        <strain evidence="2 3">CA-Schmier-601-WT-3</strain>
    </source>
</reference>
<keyword evidence="3" id="KW-1185">Reference proteome</keyword>
<keyword evidence="1" id="KW-0472">Membrane</keyword>
<dbReference type="Proteomes" id="UP000442619">
    <property type="component" value="Unassembled WGS sequence"/>
</dbReference>
<name>A0A844FRT8_9FIRM</name>
<evidence type="ECO:0000256" key="1">
    <source>
        <dbReference type="SAM" id="Phobius"/>
    </source>
</evidence>